<name>A0A438FHX3_VITVI</name>
<keyword evidence="2" id="KW-0675">Receptor</keyword>
<dbReference type="GO" id="GO:0016301">
    <property type="term" value="F:kinase activity"/>
    <property type="evidence" value="ECO:0007669"/>
    <property type="project" value="UniProtKB-KW"/>
</dbReference>
<protein>
    <submittedName>
        <fullName evidence="2">Putative leucine-rich repeat receptor-like serine/threonine-protein kinase</fullName>
    </submittedName>
</protein>
<keyword evidence="1" id="KW-0812">Transmembrane</keyword>
<dbReference type="EMBL" id="QGNW01000896">
    <property type="protein sequence ID" value="RVW59340.1"/>
    <property type="molecule type" value="Genomic_DNA"/>
</dbReference>
<sequence>MSVVRMRCGSRPDVMFVNVVSLLEGVRIGEARHMYSWRNPDEVNPDENVCHVSSRDVCHMSSRDVCHVLLGGGVPTEHTKYPLLLCNNPKTMPSINSLLSSLLIAFTFFTTLTFSATLLPNNEVEALEEIAKTLGKTDWNFSADPCGGEWGWATKNPFKGSENAVTCSCTNNTVCHVVGM</sequence>
<comment type="caution">
    <text evidence="2">The sequence shown here is derived from an EMBL/GenBank/DDBJ whole genome shotgun (WGS) entry which is preliminary data.</text>
</comment>
<dbReference type="Proteomes" id="UP000288805">
    <property type="component" value="Unassembled WGS sequence"/>
</dbReference>
<evidence type="ECO:0000313" key="2">
    <source>
        <dbReference type="EMBL" id="RVW59340.1"/>
    </source>
</evidence>
<accession>A0A438FHX3</accession>
<keyword evidence="2" id="KW-0808">Transferase</keyword>
<gene>
    <name evidence="2" type="primary">LRR-RLK_23</name>
    <name evidence="2" type="ORF">CK203_091061</name>
</gene>
<organism evidence="2 3">
    <name type="scientific">Vitis vinifera</name>
    <name type="common">Grape</name>
    <dbReference type="NCBI Taxonomy" id="29760"/>
    <lineage>
        <taxon>Eukaryota</taxon>
        <taxon>Viridiplantae</taxon>
        <taxon>Streptophyta</taxon>
        <taxon>Embryophyta</taxon>
        <taxon>Tracheophyta</taxon>
        <taxon>Spermatophyta</taxon>
        <taxon>Magnoliopsida</taxon>
        <taxon>eudicotyledons</taxon>
        <taxon>Gunneridae</taxon>
        <taxon>Pentapetalae</taxon>
        <taxon>rosids</taxon>
        <taxon>Vitales</taxon>
        <taxon>Vitaceae</taxon>
        <taxon>Viteae</taxon>
        <taxon>Vitis</taxon>
    </lineage>
</organism>
<reference evidence="2 3" key="1">
    <citation type="journal article" date="2018" name="PLoS Genet.">
        <title>Population sequencing reveals clonal diversity and ancestral inbreeding in the grapevine cultivar Chardonnay.</title>
        <authorList>
            <person name="Roach M.J."/>
            <person name="Johnson D.L."/>
            <person name="Bohlmann J."/>
            <person name="van Vuuren H.J."/>
            <person name="Jones S.J."/>
            <person name="Pretorius I.S."/>
            <person name="Schmidt S.A."/>
            <person name="Borneman A.R."/>
        </authorList>
    </citation>
    <scope>NUCLEOTIDE SEQUENCE [LARGE SCALE GENOMIC DNA]</scope>
    <source>
        <strain evidence="3">cv. Chardonnay</strain>
        <tissue evidence="2">Leaf</tissue>
    </source>
</reference>
<proteinExistence type="predicted"/>
<evidence type="ECO:0000313" key="3">
    <source>
        <dbReference type="Proteomes" id="UP000288805"/>
    </source>
</evidence>
<feature type="transmembrane region" description="Helical" evidence="1">
    <location>
        <begin position="98"/>
        <end position="119"/>
    </location>
</feature>
<evidence type="ECO:0000256" key="1">
    <source>
        <dbReference type="SAM" id="Phobius"/>
    </source>
</evidence>
<dbReference type="AlphaFoldDB" id="A0A438FHX3"/>
<keyword evidence="1" id="KW-0472">Membrane</keyword>
<keyword evidence="1" id="KW-1133">Transmembrane helix</keyword>
<keyword evidence="2" id="KW-0418">Kinase</keyword>